<proteinExistence type="predicted"/>
<sequence>MTDPNPGAQTPVSDADRPSQHPNPPGAGQNAPQPTSPAPTEPDTHGRPSDDSDPGHS</sequence>
<reference evidence="3" key="1">
    <citation type="journal article" date="2019" name="Int. J. Syst. Evol. Microbiol.">
        <title>The Global Catalogue of Microorganisms (GCM) 10K type strain sequencing project: providing services to taxonomists for standard genome sequencing and annotation.</title>
        <authorList>
            <consortium name="The Broad Institute Genomics Platform"/>
            <consortium name="The Broad Institute Genome Sequencing Center for Infectious Disease"/>
            <person name="Wu L."/>
            <person name="Ma J."/>
        </authorList>
    </citation>
    <scope>NUCLEOTIDE SEQUENCE [LARGE SCALE GENOMIC DNA]</scope>
    <source>
        <strain evidence="3">CCUG 63830</strain>
    </source>
</reference>
<comment type="caution">
    <text evidence="2">The sequence shown here is derived from an EMBL/GenBank/DDBJ whole genome shotgun (WGS) entry which is preliminary data.</text>
</comment>
<feature type="region of interest" description="Disordered" evidence="1">
    <location>
        <begin position="1"/>
        <end position="57"/>
    </location>
</feature>
<keyword evidence="3" id="KW-1185">Reference proteome</keyword>
<feature type="compositionally biased region" description="Basic and acidic residues" evidence="1">
    <location>
        <begin position="42"/>
        <end position="57"/>
    </location>
</feature>
<evidence type="ECO:0000313" key="2">
    <source>
        <dbReference type="EMBL" id="MFC6660873.1"/>
    </source>
</evidence>
<dbReference type="Proteomes" id="UP001596317">
    <property type="component" value="Unassembled WGS sequence"/>
</dbReference>
<organism evidence="2 3">
    <name type="scientific">Deinococcus multiflagellatus</name>
    <dbReference type="NCBI Taxonomy" id="1656887"/>
    <lineage>
        <taxon>Bacteria</taxon>
        <taxon>Thermotogati</taxon>
        <taxon>Deinococcota</taxon>
        <taxon>Deinococci</taxon>
        <taxon>Deinococcales</taxon>
        <taxon>Deinococcaceae</taxon>
        <taxon>Deinococcus</taxon>
    </lineage>
</organism>
<evidence type="ECO:0000313" key="3">
    <source>
        <dbReference type="Proteomes" id="UP001596317"/>
    </source>
</evidence>
<accession>A0ABW1ZK04</accession>
<evidence type="ECO:0000256" key="1">
    <source>
        <dbReference type="SAM" id="MobiDB-lite"/>
    </source>
</evidence>
<name>A0ABW1ZK04_9DEIO</name>
<dbReference type="RefSeq" id="WP_224604966.1">
    <property type="nucleotide sequence ID" value="NZ_JAIQXV010000002.1"/>
</dbReference>
<dbReference type="EMBL" id="JBHSWB010000001">
    <property type="protein sequence ID" value="MFC6660873.1"/>
    <property type="molecule type" value="Genomic_DNA"/>
</dbReference>
<gene>
    <name evidence="2" type="ORF">ACFP90_11315</name>
</gene>
<protein>
    <submittedName>
        <fullName evidence="2">Uncharacterized protein</fullName>
    </submittedName>
</protein>